<reference evidence="7 8" key="1">
    <citation type="submission" date="2019-09" db="EMBL/GenBank/DDBJ databases">
        <authorList>
            <person name="Brejova B."/>
        </authorList>
    </citation>
    <scope>NUCLEOTIDE SEQUENCE [LARGE SCALE GENOMIC DNA]</scope>
</reference>
<dbReference type="InterPro" id="IPR006939">
    <property type="entry name" value="SNF5"/>
</dbReference>
<dbReference type="GO" id="GO:0000228">
    <property type="term" value="C:nuclear chromosome"/>
    <property type="evidence" value="ECO:0007669"/>
    <property type="project" value="InterPro"/>
</dbReference>
<keyword evidence="4" id="KW-0804">Transcription</keyword>
<proteinExistence type="inferred from homology"/>
<keyword evidence="8" id="KW-1185">Reference proteome</keyword>
<dbReference type="EMBL" id="CABVLU010000001">
    <property type="protein sequence ID" value="VVT44372.1"/>
    <property type="molecule type" value="Genomic_DNA"/>
</dbReference>
<dbReference type="RefSeq" id="XP_031851009.1">
    <property type="nucleotide sequence ID" value="XM_031995118.1"/>
</dbReference>
<evidence type="ECO:0000256" key="4">
    <source>
        <dbReference type="ARBA" id="ARBA00023163"/>
    </source>
</evidence>
<dbReference type="PANTHER" id="PTHR10019">
    <property type="entry name" value="SNF5"/>
    <property type="match status" value="1"/>
</dbReference>
<evidence type="ECO:0008006" key="9">
    <source>
        <dbReference type="Google" id="ProtNLM"/>
    </source>
</evidence>
<feature type="compositionally biased region" description="Gly residues" evidence="6">
    <location>
        <begin position="89"/>
        <end position="109"/>
    </location>
</feature>
<dbReference type="GeneID" id="43579218"/>
<gene>
    <name evidence="7" type="ORF">SAPINGB_P000394</name>
</gene>
<organism evidence="7 8">
    <name type="scientific">Magnusiomyces paraingens</name>
    <dbReference type="NCBI Taxonomy" id="2606893"/>
    <lineage>
        <taxon>Eukaryota</taxon>
        <taxon>Fungi</taxon>
        <taxon>Dikarya</taxon>
        <taxon>Ascomycota</taxon>
        <taxon>Saccharomycotina</taxon>
        <taxon>Dipodascomycetes</taxon>
        <taxon>Dipodascales</taxon>
        <taxon>Dipodascaceae</taxon>
        <taxon>Magnusiomyces</taxon>
    </lineage>
</organism>
<dbReference type="Pfam" id="PF04855">
    <property type="entry name" value="SNF5"/>
    <property type="match status" value="1"/>
</dbReference>
<dbReference type="AlphaFoldDB" id="A0A5E8AYY3"/>
<evidence type="ECO:0000256" key="3">
    <source>
        <dbReference type="ARBA" id="ARBA00023015"/>
    </source>
</evidence>
<evidence type="ECO:0000256" key="1">
    <source>
        <dbReference type="ARBA" id="ARBA00004123"/>
    </source>
</evidence>
<dbReference type="Proteomes" id="UP000398389">
    <property type="component" value="Unassembled WGS sequence"/>
</dbReference>
<evidence type="ECO:0000256" key="2">
    <source>
        <dbReference type="ARBA" id="ARBA00010239"/>
    </source>
</evidence>
<keyword evidence="5" id="KW-0539">Nucleus</keyword>
<comment type="similarity">
    <text evidence="2">Belongs to the SNF5 family.</text>
</comment>
<dbReference type="GO" id="GO:0006338">
    <property type="term" value="P:chromatin remodeling"/>
    <property type="evidence" value="ECO:0007669"/>
    <property type="project" value="InterPro"/>
</dbReference>
<evidence type="ECO:0000256" key="5">
    <source>
        <dbReference type="ARBA" id="ARBA00023242"/>
    </source>
</evidence>
<feature type="region of interest" description="Disordered" evidence="6">
    <location>
        <begin position="412"/>
        <end position="444"/>
    </location>
</feature>
<feature type="compositionally biased region" description="Acidic residues" evidence="6">
    <location>
        <begin position="60"/>
        <end position="69"/>
    </location>
</feature>
<dbReference type="OrthoDB" id="10258327at2759"/>
<accession>A0A5E8AYY3</accession>
<evidence type="ECO:0000313" key="7">
    <source>
        <dbReference type="EMBL" id="VVT44372.1"/>
    </source>
</evidence>
<keyword evidence="3" id="KW-0805">Transcription regulation</keyword>
<protein>
    <recommendedName>
        <fullName evidence="9">Chromatin structure-remodeling complex subunit SFH1</fullName>
    </recommendedName>
</protein>
<name>A0A5E8AYY3_9ASCO</name>
<feature type="region of interest" description="Disordered" evidence="6">
    <location>
        <begin position="60"/>
        <end position="116"/>
    </location>
</feature>
<sequence>MTTTATNQSATPQALHKLPQALRSGFASRLRLDQTSLFVSTVPVTRSNKRSSAAISYAEIDEDYDEDEDSGRGSVPGTPRLVNGLLNGTNGGSGTPGSPAGRGGSGGSGTYYSQPLGDKPETKAFVNPVHVAKLRHMLRYNDVQLREAAGNEEVLVPIRLNLEYDNFRISDCFLWNLNEKVLTPEMFAISLCQDLELPIAGGPGGIGALGGPVVVETSSIPSTLAQSLAHTNYVNQIASTIHTQLHEYTTFANVKLPQETGFHVIISLSVNLNKQVYEDKFEWDLSNSSSLKAEERSGVRDSGLTPLEFAKTVVQDLGLSGEFYPAIAHAVYESIYRVKKEALDGHLPPQEVENYAAFGLEAGWRVEQEMLGEEWAPSVETLSQEEIEKREIERERNIRRLKRESARMGGAATSSFDGFVDGTMSGENFGRGKRRRRGESPAWH</sequence>
<comment type="subcellular location">
    <subcellularLocation>
        <location evidence="1">Nucleus</location>
    </subcellularLocation>
</comment>
<evidence type="ECO:0000313" key="8">
    <source>
        <dbReference type="Proteomes" id="UP000398389"/>
    </source>
</evidence>
<evidence type="ECO:0000256" key="6">
    <source>
        <dbReference type="SAM" id="MobiDB-lite"/>
    </source>
</evidence>